<dbReference type="InterPro" id="IPR006680">
    <property type="entry name" value="Amidohydro-rel"/>
</dbReference>
<dbReference type="GO" id="GO:0016810">
    <property type="term" value="F:hydrolase activity, acting on carbon-nitrogen (but not peptide) bonds"/>
    <property type="evidence" value="ECO:0007669"/>
    <property type="project" value="InterPro"/>
</dbReference>
<dbReference type="OrthoDB" id="3204583at2"/>
<keyword evidence="4" id="KW-1185">Reference proteome</keyword>
<proteinExistence type="predicted"/>
<sequence>MTSYWCEHAQLPDKVHHGVRLSVAEGFLTEVATDTKPRDGDVRLRGVVLPGFANAHSHAFHRMLRGRTHADGGNFWTWRDQMYAVTQRLNPDTYFALARGVFAEMVAAGYTVVGEFHYLHHGPGGQPYDDPNAMGAALIAAAEEAGIRLTLLDTCYLSGGLDASGHLPLDEVQERFSDGSVQNWLERVEALRDSEVVRIGAAAHSVRALPADDLAEFANVLGDRPVHAHVSEQLGENVTTQMVYGRTPVEHLDDAGLLHDGFTAVHATHLTDDDIDLMSRSGSGACFCPTTERDLADGIGPARALADAGVSLSLGSDQHAVIDPFEEIRGVEMHERLVTNERGRFEIGALFEMGTVAGYRSLGWDGGRLVVGALADFVAVRHDSRRTSGVAPGQLIFGATGADVTDVIVGGKRVVYGGVHTLGPVDDLVAESIAAVRSAP</sequence>
<organism evidence="3 4">
    <name type="scientific">Knoellia sinensis KCTC 19936</name>
    <dbReference type="NCBI Taxonomy" id="1385520"/>
    <lineage>
        <taxon>Bacteria</taxon>
        <taxon>Bacillati</taxon>
        <taxon>Actinomycetota</taxon>
        <taxon>Actinomycetes</taxon>
        <taxon>Micrococcales</taxon>
        <taxon>Intrasporangiaceae</taxon>
        <taxon>Knoellia</taxon>
    </lineage>
</organism>
<accession>A0A0A0J9P5</accession>
<dbReference type="PANTHER" id="PTHR43794">
    <property type="entry name" value="AMINOHYDROLASE SSNA-RELATED"/>
    <property type="match status" value="1"/>
</dbReference>
<dbReference type="InterPro" id="IPR011059">
    <property type="entry name" value="Metal-dep_hydrolase_composite"/>
</dbReference>
<dbReference type="NCBIfam" id="TIGR02022">
    <property type="entry name" value="hutF"/>
    <property type="match status" value="1"/>
</dbReference>
<dbReference type="InterPro" id="IPR032466">
    <property type="entry name" value="Metal_Hydrolase"/>
</dbReference>
<reference evidence="3 4" key="1">
    <citation type="submission" date="2013-08" db="EMBL/GenBank/DDBJ databases">
        <title>The genome sequence of Knoellia sinensis.</title>
        <authorList>
            <person name="Zhu W."/>
            <person name="Wang G."/>
        </authorList>
    </citation>
    <scope>NUCLEOTIDE SEQUENCE [LARGE SCALE GENOMIC DNA]</scope>
    <source>
        <strain evidence="3 4">KCTC 19936</strain>
    </source>
</reference>
<dbReference type="PANTHER" id="PTHR43794:SF11">
    <property type="entry name" value="AMIDOHYDROLASE-RELATED DOMAIN-CONTAINING PROTEIN"/>
    <property type="match status" value="1"/>
</dbReference>
<evidence type="ECO:0000313" key="4">
    <source>
        <dbReference type="Proteomes" id="UP000030002"/>
    </source>
</evidence>
<dbReference type="InterPro" id="IPR050287">
    <property type="entry name" value="MTA/SAH_deaminase"/>
</dbReference>
<comment type="caution">
    <text evidence="3">The sequence shown here is derived from an EMBL/GenBank/DDBJ whole genome shotgun (WGS) entry which is preliminary data.</text>
</comment>
<name>A0A0A0J9P5_9MICO</name>
<evidence type="ECO:0000313" key="3">
    <source>
        <dbReference type="EMBL" id="KGN34155.1"/>
    </source>
</evidence>
<dbReference type="SUPFAM" id="SSF51338">
    <property type="entry name" value="Composite domain of metallo-dependent hydrolases"/>
    <property type="match status" value="1"/>
</dbReference>
<dbReference type="Gene3D" id="3.20.20.140">
    <property type="entry name" value="Metal-dependent hydrolases"/>
    <property type="match status" value="1"/>
</dbReference>
<dbReference type="Gene3D" id="2.30.40.10">
    <property type="entry name" value="Urease, subunit C, domain 1"/>
    <property type="match status" value="1"/>
</dbReference>
<dbReference type="Pfam" id="PF01979">
    <property type="entry name" value="Amidohydro_1"/>
    <property type="match status" value="1"/>
</dbReference>
<dbReference type="NCBIfam" id="NF006681">
    <property type="entry name" value="PRK09229.1-2"/>
    <property type="match status" value="1"/>
</dbReference>
<dbReference type="InterPro" id="IPR010252">
    <property type="entry name" value="HutF"/>
</dbReference>
<dbReference type="SUPFAM" id="SSF51556">
    <property type="entry name" value="Metallo-dependent hydrolases"/>
    <property type="match status" value="1"/>
</dbReference>
<gene>
    <name evidence="3" type="ORF">N802_12200</name>
</gene>
<evidence type="ECO:0000256" key="1">
    <source>
        <dbReference type="ARBA" id="ARBA00022801"/>
    </source>
</evidence>
<evidence type="ECO:0000259" key="2">
    <source>
        <dbReference type="Pfam" id="PF01979"/>
    </source>
</evidence>
<feature type="domain" description="Amidohydrolase-related" evidence="2">
    <location>
        <begin position="47"/>
        <end position="414"/>
    </location>
</feature>
<dbReference type="eggNOG" id="COG0402">
    <property type="taxonomic scope" value="Bacteria"/>
</dbReference>
<dbReference type="STRING" id="1385520.N802_12200"/>
<keyword evidence="1" id="KW-0378">Hydrolase</keyword>
<dbReference type="RefSeq" id="WP_035912193.1">
    <property type="nucleotide sequence ID" value="NZ_AVPJ01000002.1"/>
</dbReference>
<dbReference type="Proteomes" id="UP000030002">
    <property type="component" value="Unassembled WGS sequence"/>
</dbReference>
<dbReference type="EMBL" id="AVPJ01000002">
    <property type="protein sequence ID" value="KGN34155.1"/>
    <property type="molecule type" value="Genomic_DNA"/>
</dbReference>
<protein>
    <submittedName>
        <fullName evidence="3">N-formimino-L-glutamate deiminase</fullName>
    </submittedName>
</protein>
<dbReference type="AlphaFoldDB" id="A0A0A0J9P5"/>